<sequence length="203" mass="21444">MILGALLAAGTGSRFDGGNKLLADLDGRPVVAHAARTLAESSLDAAVAVVGHDREAVERALPDGFGIVANPDYEAGQSASVRRAVESARERDADAVLFALGDMPRVSVETVDSIVRAYRELRDDPDAPGIVAPRYDGYRGNPVLFDARYFDELASVEGDTGGRALLASEPVTWVSVPDPGIHRDVDTVGDLRALQSDSTSDRG</sequence>
<keyword evidence="2" id="KW-0808">Transferase</keyword>
<proteinExistence type="predicted"/>
<comment type="caution">
    <text evidence="2">The sequence shown here is derived from an EMBL/GenBank/DDBJ whole genome shotgun (WGS) entry which is preliminary data.</text>
</comment>
<organism evidence="2 3">
    <name type="scientific">Halorussus caseinilyticus</name>
    <dbReference type="NCBI Taxonomy" id="3034025"/>
    <lineage>
        <taxon>Archaea</taxon>
        <taxon>Methanobacteriati</taxon>
        <taxon>Methanobacteriota</taxon>
        <taxon>Stenosarchaea group</taxon>
        <taxon>Halobacteria</taxon>
        <taxon>Halobacteriales</taxon>
        <taxon>Haladaptataceae</taxon>
        <taxon>Halorussus</taxon>
    </lineage>
</organism>
<dbReference type="SUPFAM" id="SSF53448">
    <property type="entry name" value="Nucleotide-diphospho-sugar transferases"/>
    <property type="match status" value="1"/>
</dbReference>
<dbReference type="AlphaFoldDB" id="A0ABD5WEI4"/>
<evidence type="ECO:0000259" key="1">
    <source>
        <dbReference type="Pfam" id="PF12804"/>
    </source>
</evidence>
<name>A0ABD5WEI4_9EURY</name>
<gene>
    <name evidence="2" type="ORF">ACFQJ6_00940</name>
</gene>
<dbReference type="Gene3D" id="3.90.550.10">
    <property type="entry name" value="Spore Coat Polysaccharide Biosynthesis Protein SpsA, Chain A"/>
    <property type="match status" value="1"/>
</dbReference>
<dbReference type="RefSeq" id="WP_276282577.1">
    <property type="nucleotide sequence ID" value="NZ_CP119810.1"/>
</dbReference>
<dbReference type="InterPro" id="IPR025877">
    <property type="entry name" value="MobA-like_NTP_Trfase"/>
</dbReference>
<evidence type="ECO:0000313" key="3">
    <source>
        <dbReference type="Proteomes" id="UP001596407"/>
    </source>
</evidence>
<dbReference type="PANTHER" id="PTHR43777:SF1">
    <property type="entry name" value="MOLYBDENUM COFACTOR CYTIDYLYLTRANSFERASE"/>
    <property type="match status" value="1"/>
</dbReference>
<dbReference type="GO" id="GO:0016779">
    <property type="term" value="F:nucleotidyltransferase activity"/>
    <property type="evidence" value="ECO:0007669"/>
    <property type="project" value="UniProtKB-ARBA"/>
</dbReference>
<dbReference type="PANTHER" id="PTHR43777">
    <property type="entry name" value="MOLYBDENUM COFACTOR CYTIDYLYLTRANSFERASE"/>
    <property type="match status" value="1"/>
</dbReference>
<protein>
    <submittedName>
        <fullName evidence="2">NTP transferase domain-containing protein</fullName>
    </submittedName>
</protein>
<dbReference type="EMBL" id="JBHSZH010000001">
    <property type="protein sequence ID" value="MFC7078904.1"/>
    <property type="molecule type" value="Genomic_DNA"/>
</dbReference>
<feature type="domain" description="MobA-like NTP transferase" evidence="1">
    <location>
        <begin position="4"/>
        <end position="168"/>
    </location>
</feature>
<dbReference type="CDD" id="cd04182">
    <property type="entry name" value="GT_2_like_f"/>
    <property type="match status" value="1"/>
</dbReference>
<keyword evidence="3" id="KW-1185">Reference proteome</keyword>
<dbReference type="Pfam" id="PF12804">
    <property type="entry name" value="NTP_transf_3"/>
    <property type="match status" value="1"/>
</dbReference>
<reference evidence="2 3" key="1">
    <citation type="journal article" date="2019" name="Int. J. Syst. Evol. Microbiol.">
        <title>The Global Catalogue of Microorganisms (GCM) 10K type strain sequencing project: providing services to taxonomists for standard genome sequencing and annotation.</title>
        <authorList>
            <consortium name="The Broad Institute Genomics Platform"/>
            <consortium name="The Broad Institute Genome Sequencing Center for Infectious Disease"/>
            <person name="Wu L."/>
            <person name="Ma J."/>
        </authorList>
    </citation>
    <scope>NUCLEOTIDE SEQUENCE [LARGE SCALE GENOMIC DNA]</scope>
    <source>
        <strain evidence="2 3">DT72</strain>
    </source>
</reference>
<dbReference type="Proteomes" id="UP001596407">
    <property type="component" value="Unassembled WGS sequence"/>
</dbReference>
<evidence type="ECO:0000313" key="2">
    <source>
        <dbReference type="EMBL" id="MFC7078904.1"/>
    </source>
</evidence>
<dbReference type="GeneID" id="79305343"/>
<accession>A0ABD5WEI4</accession>
<dbReference type="InterPro" id="IPR029044">
    <property type="entry name" value="Nucleotide-diphossugar_trans"/>
</dbReference>